<dbReference type="Gene3D" id="1.10.287.110">
    <property type="entry name" value="DnaJ domain"/>
    <property type="match status" value="1"/>
</dbReference>
<dbReference type="GO" id="GO:0030544">
    <property type="term" value="F:Hsp70 protein binding"/>
    <property type="evidence" value="ECO:0007669"/>
    <property type="project" value="TreeGrafter"/>
</dbReference>
<dbReference type="InterPro" id="IPR001623">
    <property type="entry name" value="DnaJ_domain"/>
</dbReference>
<dbReference type="InterPro" id="IPR018253">
    <property type="entry name" value="DnaJ_domain_CS"/>
</dbReference>
<organism evidence="10 11">
    <name type="scientific">Labeo rohita</name>
    <name type="common">Indian major carp</name>
    <name type="synonym">Cyprinus rohita</name>
    <dbReference type="NCBI Taxonomy" id="84645"/>
    <lineage>
        <taxon>Eukaryota</taxon>
        <taxon>Metazoa</taxon>
        <taxon>Chordata</taxon>
        <taxon>Craniata</taxon>
        <taxon>Vertebrata</taxon>
        <taxon>Euteleostomi</taxon>
        <taxon>Actinopterygii</taxon>
        <taxon>Neopterygii</taxon>
        <taxon>Teleostei</taxon>
        <taxon>Ostariophysi</taxon>
        <taxon>Cypriniformes</taxon>
        <taxon>Cyprinidae</taxon>
        <taxon>Labeoninae</taxon>
        <taxon>Labeonini</taxon>
        <taxon>Labeo</taxon>
    </lineage>
</organism>
<proteinExistence type="inferred from homology"/>
<feature type="domain" description="J" evidence="9">
    <location>
        <begin position="71"/>
        <end position="135"/>
    </location>
</feature>
<evidence type="ECO:0000313" key="10">
    <source>
        <dbReference type="EMBL" id="RXN04611.1"/>
    </source>
</evidence>
<dbReference type="PANTHER" id="PTHR43908">
    <property type="entry name" value="AT29763P-RELATED"/>
    <property type="match status" value="1"/>
</dbReference>
<dbReference type="Proteomes" id="UP000290572">
    <property type="component" value="Unassembled WGS sequence"/>
</dbReference>
<dbReference type="PROSITE" id="PS50076">
    <property type="entry name" value="DNAJ_2"/>
    <property type="match status" value="1"/>
</dbReference>
<evidence type="ECO:0000256" key="5">
    <source>
        <dbReference type="ARBA" id="ARBA00023136"/>
    </source>
</evidence>
<evidence type="ECO:0000256" key="3">
    <source>
        <dbReference type="ARBA" id="ARBA00022824"/>
    </source>
</evidence>
<dbReference type="FunFam" id="1.10.287.110:FF:000004">
    <property type="entry name" value="DnaJ (Hsp40) homolog, subfamily B, member 14"/>
    <property type="match status" value="1"/>
</dbReference>
<dbReference type="AlphaFoldDB" id="A0A498L8A9"/>
<keyword evidence="6" id="KW-0143">Chaperone</keyword>
<dbReference type="SMART" id="SM00271">
    <property type="entry name" value="DnaJ"/>
    <property type="match status" value="1"/>
</dbReference>
<keyword evidence="3" id="KW-0256">Endoplasmic reticulum</keyword>
<dbReference type="EMBL" id="QBIY01013432">
    <property type="protein sequence ID" value="RXN04611.1"/>
    <property type="molecule type" value="Genomic_DNA"/>
</dbReference>
<dbReference type="Pfam" id="PF00226">
    <property type="entry name" value="DnaJ"/>
    <property type="match status" value="1"/>
</dbReference>
<gene>
    <name evidence="10" type="ORF">ROHU_033965</name>
</gene>
<evidence type="ECO:0000256" key="1">
    <source>
        <dbReference type="ARBA" id="ARBA00004389"/>
    </source>
</evidence>
<reference evidence="10 11" key="1">
    <citation type="submission" date="2018-03" db="EMBL/GenBank/DDBJ databases">
        <title>Draft genome sequence of Rohu Carp (Labeo rohita).</title>
        <authorList>
            <person name="Das P."/>
            <person name="Kushwaha B."/>
            <person name="Joshi C.G."/>
            <person name="Kumar D."/>
            <person name="Nagpure N.S."/>
            <person name="Sahoo L."/>
            <person name="Das S.P."/>
            <person name="Bit A."/>
            <person name="Patnaik S."/>
            <person name="Meher P.K."/>
            <person name="Jayasankar P."/>
            <person name="Koringa P.G."/>
            <person name="Patel N.V."/>
            <person name="Hinsu A.T."/>
            <person name="Kumar R."/>
            <person name="Pandey M."/>
            <person name="Agarwal S."/>
            <person name="Srivastava S."/>
            <person name="Singh M."/>
            <person name="Iquebal M.A."/>
            <person name="Jaiswal S."/>
            <person name="Angadi U.B."/>
            <person name="Kumar N."/>
            <person name="Raza M."/>
            <person name="Shah T.M."/>
            <person name="Rai A."/>
            <person name="Jena J.K."/>
        </authorList>
    </citation>
    <scope>NUCLEOTIDE SEQUENCE [LARGE SCALE GENOMIC DNA]</scope>
    <source>
        <strain evidence="10">DASCIFA01</strain>
        <tissue evidence="10">Testis</tissue>
    </source>
</reference>
<name>A0A498L8A9_LABRO</name>
<dbReference type="PROSITE" id="PS00636">
    <property type="entry name" value="DNAJ_1"/>
    <property type="match status" value="1"/>
</dbReference>
<evidence type="ECO:0000256" key="2">
    <source>
        <dbReference type="ARBA" id="ARBA00022692"/>
    </source>
</evidence>
<dbReference type="InterPro" id="IPR036869">
    <property type="entry name" value="J_dom_sf"/>
</dbReference>
<comment type="caution">
    <text evidence="10">The sequence shown here is derived from an EMBL/GenBank/DDBJ whole genome shotgun (WGS) entry which is preliminary data.</text>
</comment>
<comment type="similarity">
    <text evidence="7">Belongs to the DnaJ family. DNAJB12/DNAJB14 subfamily.</text>
</comment>
<dbReference type="InterPro" id="IPR051100">
    <property type="entry name" value="DnaJ_subfamily_B/C"/>
</dbReference>
<evidence type="ECO:0000259" key="9">
    <source>
        <dbReference type="PROSITE" id="PS50076"/>
    </source>
</evidence>
<comment type="subcellular location">
    <subcellularLocation>
        <location evidence="1">Endoplasmic reticulum membrane</location>
        <topology evidence="1">Single-pass membrane protein</topology>
    </subcellularLocation>
</comment>
<accession>A0A498L8A9</accession>
<evidence type="ECO:0000256" key="7">
    <source>
        <dbReference type="ARBA" id="ARBA00038010"/>
    </source>
</evidence>
<evidence type="ECO:0000256" key="4">
    <source>
        <dbReference type="ARBA" id="ARBA00022989"/>
    </source>
</evidence>
<dbReference type="CDD" id="cd06257">
    <property type="entry name" value="DnaJ"/>
    <property type="match status" value="1"/>
</dbReference>
<dbReference type="Pfam" id="PF09320">
    <property type="entry name" value="DUF1977"/>
    <property type="match status" value="1"/>
</dbReference>
<keyword evidence="2" id="KW-0812">Transmembrane</keyword>
<dbReference type="GO" id="GO:0071218">
    <property type="term" value="P:cellular response to misfolded protein"/>
    <property type="evidence" value="ECO:0007669"/>
    <property type="project" value="TreeGrafter"/>
</dbReference>
<dbReference type="STRING" id="84645.A0A498L8A9"/>
<evidence type="ECO:0000256" key="6">
    <source>
        <dbReference type="ARBA" id="ARBA00023186"/>
    </source>
</evidence>
<keyword evidence="5" id="KW-0472">Membrane</keyword>
<dbReference type="PRINTS" id="PR00625">
    <property type="entry name" value="JDOMAIN"/>
</dbReference>
<protein>
    <recommendedName>
        <fullName evidence="8">DnaJ homolog subfamily B member 14</fullName>
    </recommendedName>
</protein>
<keyword evidence="4" id="KW-1133">Transmembrane helix</keyword>
<dbReference type="PANTHER" id="PTHR43908:SF4">
    <property type="entry name" value="DNAJ HOMOLOG SUBFAMILY B MEMBER 14"/>
    <property type="match status" value="1"/>
</dbReference>
<evidence type="ECO:0000256" key="8">
    <source>
        <dbReference type="ARBA" id="ARBA00039610"/>
    </source>
</evidence>
<dbReference type="SUPFAM" id="SSF46565">
    <property type="entry name" value="Chaperone J-domain"/>
    <property type="match status" value="1"/>
</dbReference>
<dbReference type="GO" id="GO:0005789">
    <property type="term" value="C:endoplasmic reticulum membrane"/>
    <property type="evidence" value="ECO:0007669"/>
    <property type="project" value="UniProtKB-SubCell"/>
</dbReference>
<dbReference type="InterPro" id="IPR015399">
    <property type="entry name" value="DUF1977_DnaJ-like"/>
</dbReference>
<evidence type="ECO:0000313" key="11">
    <source>
        <dbReference type="Proteomes" id="UP000290572"/>
    </source>
</evidence>
<keyword evidence="11" id="KW-1185">Reference proteome</keyword>
<sequence length="288" mass="32878">MMEGNRDEAEKCLNIATKALKDGNKDKALKFLNKAEKLYPTEKAKGLIPPGSAFPTPVLEQHFPTIKKCKNYYEVLGIRKDANDEELKKAYRKLALKFHPDKNHAPGATEAFKKIGNAYAVLSNPDKKRQYDLSGEEDLSSPNYNTHGGFDFHRGFESDITPEDLFNMFFGGGFSSLRHIMTDADVCSSGSTGQTVKRQTENLHVDYFVTRDFKSEYKGSALLKIEKSVEEDYVSNVRNNCWKERQTKTDLLYAAKVYRDERLQRKAELMTMENCKELDRLNDLFRGG</sequence>